<sequence>MATAVRVSGDLVTEAKIYSKVDKRSITGQIEHWARIGKCAEENPDLTYNAIKNILIGVAELDQGEYSEYQFG</sequence>
<dbReference type="EMBL" id="CP036313">
    <property type="protein sequence ID" value="QBH13310.1"/>
    <property type="molecule type" value="Genomic_DNA"/>
</dbReference>
<evidence type="ECO:0000313" key="1">
    <source>
        <dbReference type="EMBL" id="QBH13310.1"/>
    </source>
</evidence>
<dbReference type="RefSeq" id="WP_111957939.1">
    <property type="nucleotide sequence ID" value="NZ_CP036313.1"/>
</dbReference>
<reference evidence="1 4" key="2">
    <citation type="submission" date="2019-02" db="EMBL/GenBank/DDBJ databases">
        <title>Complete genome sequence of Desulfobacter hydrogenophilus AcRS1.</title>
        <authorList>
            <person name="Marietou A."/>
            <person name="Lund M.B."/>
            <person name="Marshall I.P.G."/>
            <person name="Schreiber L."/>
            <person name="Jorgensen B."/>
        </authorList>
    </citation>
    <scope>NUCLEOTIDE SEQUENCE [LARGE SCALE GENOMIC DNA]</scope>
    <source>
        <strain evidence="1 4">AcRS1</strain>
    </source>
</reference>
<dbReference type="Proteomes" id="UP000293902">
    <property type="component" value="Chromosome"/>
</dbReference>
<accession>A0A328F9J2</accession>
<reference evidence="2 3" key="1">
    <citation type="submission" date="2018-06" db="EMBL/GenBank/DDBJ databases">
        <title>Complete Genome Sequence of Desulfobacter hydrogenophilus (DSM3380).</title>
        <authorList>
            <person name="Marietou A."/>
            <person name="Schreiber L."/>
            <person name="Marshall I."/>
            <person name="Jorgensen B."/>
        </authorList>
    </citation>
    <scope>NUCLEOTIDE SEQUENCE [LARGE SCALE GENOMIC DNA]</scope>
    <source>
        <strain evidence="2 3">DSM 3380</strain>
    </source>
</reference>
<dbReference type="Pfam" id="PF11903">
    <property type="entry name" value="ParD_like"/>
    <property type="match status" value="1"/>
</dbReference>
<gene>
    <name evidence="2" type="ORF">DO021_14545</name>
    <name evidence="1" type="ORF">EYB58_10480</name>
</gene>
<evidence type="ECO:0000313" key="3">
    <source>
        <dbReference type="Proteomes" id="UP000248798"/>
    </source>
</evidence>
<proteinExistence type="predicted"/>
<keyword evidence="4" id="KW-1185">Reference proteome</keyword>
<dbReference type="InterPro" id="IPR021831">
    <property type="entry name" value="ParD-like"/>
</dbReference>
<evidence type="ECO:0008006" key="5">
    <source>
        <dbReference type="Google" id="ProtNLM"/>
    </source>
</evidence>
<protein>
    <recommendedName>
        <fullName evidence="5">ParD-like family protein</fullName>
    </recommendedName>
</protein>
<dbReference type="EMBL" id="QLNI01000029">
    <property type="protein sequence ID" value="RAM01291.1"/>
    <property type="molecule type" value="Genomic_DNA"/>
</dbReference>
<dbReference type="Proteomes" id="UP000248798">
    <property type="component" value="Unassembled WGS sequence"/>
</dbReference>
<dbReference type="OrthoDB" id="5422561at2"/>
<dbReference type="AlphaFoldDB" id="A0A328F9J2"/>
<organism evidence="2 3">
    <name type="scientific">Desulfobacter hydrogenophilus</name>
    <dbReference type="NCBI Taxonomy" id="2291"/>
    <lineage>
        <taxon>Bacteria</taxon>
        <taxon>Pseudomonadati</taxon>
        <taxon>Thermodesulfobacteriota</taxon>
        <taxon>Desulfobacteria</taxon>
        <taxon>Desulfobacterales</taxon>
        <taxon>Desulfobacteraceae</taxon>
        <taxon>Desulfobacter</taxon>
    </lineage>
</organism>
<name>A0A328F9J2_9BACT</name>
<evidence type="ECO:0000313" key="2">
    <source>
        <dbReference type="EMBL" id="RAM01291.1"/>
    </source>
</evidence>
<evidence type="ECO:0000313" key="4">
    <source>
        <dbReference type="Proteomes" id="UP000293902"/>
    </source>
</evidence>